<feature type="transmembrane region" description="Helical" evidence="1">
    <location>
        <begin position="33"/>
        <end position="56"/>
    </location>
</feature>
<dbReference type="Proteomes" id="UP000182740">
    <property type="component" value="Unassembled WGS sequence"/>
</dbReference>
<organism evidence="2 3">
    <name type="scientific">Amycolatopsis australiensis</name>
    <dbReference type="NCBI Taxonomy" id="546364"/>
    <lineage>
        <taxon>Bacteria</taxon>
        <taxon>Bacillati</taxon>
        <taxon>Actinomycetota</taxon>
        <taxon>Actinomycetes</taxon>
        <taxon>Pseudonocardiales</taxon>
        <taxon>Pseudonocardiaceae</taxon>
        <taxon>Amycolatopsis</taxon>
    </lineage>
</organism>
<keyword evidence="1" id="KW-1133">Transmembrane helix</keyword>
<keyword evidence="1" id="KW-0812">Transmembrane</keyword>
<dbReference type="AlphaFoldDB" id="A0A1K1T398"/>
<sequence length="201" mass="21528">MLDDHIPVRVTEPDPLAVPDDHGRRSRSARSRIPGIPAFFAAAAAIFLLGVAIWLSARVAPGPAWHSIALFAHLASLVVGFGAVLVADYFFALWLLRRVTFAEAVRSTSRLHLLVWTGLTGLVASGTFLQPDLRSPLTLVKLGLVLALTVNGVHVAVLGRRMSAVVGTPGRRLLLRGGAATVLSQVCWWGAVFIGFLNANR</sequence>
<keyword evidence="3" id="KW-1185">Reference proteome</keyword>
<feature type="transmembrane region" description="Helical" evidence="1">
    <location>
        <begin position="111"/>
        <end position="130"/>
    </location>
</feature>
<feature type="transmembrane region" description="Helical" evidence="1">
    <location>
        <begin position="68"/>
        <end position="91"/>
    </location>
</feature>
<feature type="transmembrane region" description="Helical" evidence="1">
    <location>
        <begin position="142"/>
        <end position="161"/>
    </location>
</feature>
<accession>A0A1K1T398</accession>
<evidence type="ECO:0000313" key="3">
    <source>
        <dbReference type="Proteomes" id="UP000182740"/>
    </source>
</evidence>
<reference evidence="3" key="1">
    <citation type="submission" date="2016-11" db="EMBL/GenBank/DDBJ databases">
        <authorList>
            <person name="Varghese N."/>
            <person name="Submissions S."/>
        </authorList>
    </citation>
    <scope>NUCLEOTIDE SEQUENCE [LARGE SCALE GENOMIC DNA]</scope>
    <source>
        <strain evidence="3">DSM 44671</strain>
    </source>
</reference>
<dbReference type="STRING" id="546364.SAMN04489730_7800"/>
<dbReference type="EMBL" id="FPJG01000006">
    <property type="protein sequence ID" value="SFW91050.1"/>
    <property type="molecule type" value="Genomic_DNA"/>
</dbReference>
<feature type="transmembrane region" description="Helical" evidence="1">
    <location>
        <begin position="173"/>
        <end position="197"/>
    </location>
</feature>
<gene>
    <name evidence="2" type="ORF">SAMN04489730_7800</name>
</gene>
<name>A0A1K1T398_9PSEU</name>
<evidence type="ECO:0000256" key="1">
    <source>
        <dbReference type="SAM" id="Phobius"/>
    </source>
</evidence>
<proteinExistence type="predicted"/>
<evidence type="ECO:0000313" key="2">
    <source>
        <dbReference type="EMBL" id="SFW91050.1"/>
    </source>
</evidence>
<protein>
    <submittedName>
        <fullName evidence="2">Uncharacterized protein</fullName>
    </submittedName>
</protein>
<keyword evidence="1" id="KW-0472">Membrane</keyword>